<dbReference type="SUPFAM" id="SSF53335">
    <property type="entry name" value="S-adenosyl-L-methionine-dependent methyltransferases"/>
    <property type="match status" value="1"/>
</dbReference>
<dbReference type="AlphaFoldDB" id="A0A1A8XZB8"/>
<reference evidence="1 2" key="1">
    <citation type="submission" date="2016-06" db="EMBL/GenBank/DDBJ databases">
        <authorList>
            <person name="Kjaerup R.B."/>
            <person name="Dalgaard T.S."/>
            <person name="Juul-Madsen H.R."/>
        </authorList>
    </citation>
    <scope>NUCLEOTIDE SEQUENCE [LARGE SCALE GENOMIC DNA]</scope>
    <source>
        <strain evidence="1">2</strain>
    </source>
</reference>
<organism evidence="1 2">
    <name type="scientific">Candidatus Propionivibrio aalborgensis</name>
    <dbReference type="NCBI Taxonomy" id="1860101"/>
    <lineage>
        <taxon>Bacteria</taxon>
        <taxon>Pseudomonadati</taxon>
        <taxon>Pseudomonadota</taxon>
        <taxon>Betaproteobacteria</taxon>
        <taxon>Rhodocyclales</taxon>
        <taxon>Rhodocyclaceae</taxon>
        <taxon>Propionivibrio</taxon>
    </lineage>
</organism>
<sequence length="371" mass="40675">MTQWHRHTPFGADHGREWEERWEYTHGDAVRRMFDVQVRAGKPLDVLKLKGIDLGEVRDYAGFLETTAARLYGAGAKVRRMTQCPLCHASLDGAAVELAVFGVPYLRCGSCGHVGVGARPRPEVLDEVFAESEAHSSTYIDHSAIETRMTQIIAPKLDWCLEHFQRRTGKSPRTVLDVGAGGGHFLAGAQRRGMAVEGFEKSRASRVFAQDAFGLELREDDFLSAGGAPVDLITFWGLLEYVAQPRDFIVAALRRLSPDGMLIVEVPRVDSLGTMVQGMEGAVIARHMDPTTHVNGFTDASLCTALVDEGFVPVAAWYFGMDAYETCVQAALRADDPKLFDVLADFIPVIQQALDRGRQCDDIIVAAVPAG</sequence>
<dbReference type="InterPro" id="IPR029063">
    <property type="entry name" value="SAM-dependent_MTases_sf"/>
</dbReference>
<dbReference type="Gene3D" id="3.40.50.150">
    <property type="entry name" value="Vaccinia Virus protein VP39"/>
    <property type="match status" value="1"/>
</dbReference>
<evidence type="ECO:0000313" key="2">
    <source>
        <dbReference type="Proteomes" id="UP000199600"/>
    </source>
</evidence>
<evidence type="ECO:0000313" key="1">
    <source>
        <dbReference type="EMBL" id="SBT09413.1"/>
    </source>
</evidence>
<evidence type="ECO:0008006" key="3">
    <source>
        <dbReference type="Google" id="ProtNLM"/>
    </source>
</evidence>
<name>A0A1A8XZB8_9RHOO</name>
<keyword evidence="2" id="KW-1185">Reference proteome</keyword>
<proteinExistence type="predicted"/>
<dbReference type="Proteomes" id="UP000199600">
    <property type="component" value="Unassembled WGS sequence"/>
</dbReference>
<dbReference type="CDD" id="cd02440">
    <property type="entry name" value="AdoMet_MTases"/>
    <property type="match status" value="1"/>
</dbReference>
<dbReference type="Pfam" id="PF13489">
    <property type="entry name" value="Methyltransf_23"/>
    <property type="match status" value="1"/>
</dbReference>
<dbReference type="PANTHER" id="PTHR43861">
    <property type="entry name" value="TRANS-ACONITATE 2-METHYLTRANSFERASE-RELATED"/>
    <property type="match status" value="1"/>
</dbReference>
<dbReference type="EMBL" id="FLQY01000246">
    <property type="protein sequence ID" value="SBT09413.1"/>
    <property type="molecule type" value="Genomic_DNA"/>
</dbReference>
<dbReference type="PANTHER" id="PTHR43861:SF6">
    <property type="entry name" value="METHYLTRANSFERASE TYPE 11"/>
    <property type="match status" value="1"/>
</dbReference>
<dbReference type="RefSeq" id="WP_186411588.1">
    <property type="nucleotide sequence ID" value="NZ_FLQY01000246.1"/>
</dbReference>
<protein>
    <recommendedName>
        <fullName evidence="3">Methyltransferase type 12</fullName>
    </recommendedName>
</protein>
<accession>A0A1A8XZB8</accession>
<gene>
    <name evidence="1" type="ORF">PROAA_320062</name>
</gene>